<keyword evidence="2" id="KW-1185">Reference proteome</keyword>
<sequence>MNVITDFYQFKYSRDSYYIDLFINTKALLNIEQALDEMLSSFYTTKDEQCAYMRLKELFKSSRESTDSMYAEVRMNKCYLKYIKTLCYYFAYRVEYAPLKILNEYLQVFMIEDMENISSFINLNEDIKVRVLSNI</sequence>
<protein>
    <submittedName>
        <fullName evidence="1">Uncharacterized protein</fullName>
    </submittedName>
</protein>
<dbReference type="AlphaFoldDB" id="A0A1V1HZE2"/>
<gene>
    <name evidence="1" type="ORF">CRIB_482</name>
</gene>
<proteinExistence type="predicted"/>
<reference evidence="1 2" key="1">
    <citation type="submission" date="2014-04" db="EMBL/GenBank/DDBJ databases">
        <authorList>
            <person name="Hornung B.V."/>
        </authorList>
    </citation>
    <scope>NUCLEOTIDE SEQUENCE [LARGE SCALE GENOMIC DNA]</scope>
    <source>
        <strain evidence="1 2">CRIB</strain>
    </source>
</reference>
<dbReference type="KEGG" id="ril:CRIB_482"/>
<name>A0A1V1HZE2_9FIRM</name>
<organism evidence="1 2">
    <name type="scientific">Romboutsia ilealis</name>
    <dbReference type="NCBI Taxonomy" id="1115758"/>
    <lineage>
        <taxon>Bacteria</taxon>
        <taxon>Bacillati</taxon>
        <taxon>Bacillota</taxon>
        <taxon>Clostridia</taxon>
        <taxon>Peptostreptococcales</taxon>
        <taxon>Peptostreptococcaceae</taxon>
        <taxon>Romboutsia</taxon>
    </lineage>
</organism>
<dbReference type="GeneID" id="82204669"/>
<dbReference type="RefSeq" id="WP_180702974.1">
    <property type="nucleotide sequence ID" value="NZ_CAOWGD010000030.1"/>
</dbReference>
<evidence type="ECO:0000313" key="1">
    <source>
        <dbReference type="EMBL" id="CED93237.1"/>
    </source>
</evidence>
<accession>A0A1V1HZE2</accession>
<dbReference type="EMBL" id="LN555523">
    <property type="protein sequence ID" value="CED93237.1"/>
    <property type="molecule type" value="Genomic_DNA"/>
</dbReference>
<evidence type="ECO:0000313" key="2">
    <source>
        <dbReference type="Proteomes" id="UP000245622"/>
    </source>
</evidence>
<dbReference type="Proteomes" id="UP000245622">
    <property type="component" value="Chromosome 1"/>
</dbReference>